<dbReference type="EMBL" id="CP025791">
    <property type="protein sequence ID" value="AUP77268.1"/>
    <property type="molecule type" value="Genomic_DNA"/>
</dbReference>
<organism evidence="1 2">
    <name type="scientific">Flavivirga eckloniae</name>
    <dbReference type="NCBI Taxonomy" id="1803846"/>
    <lineage>
        <taxon>Bacteria</taxon>
        <taxon>Pseudomonadati</taxon>
        <taxon>Bacteroidota</taxon>
        <taxon>Flavobacteriia</taxon>
        <taxon>Flavobacteriales</taxon>
        <taxon>Flavobacteriaceae</taxon>
        <taxon>Flavivirga</taxon>
    </lineage>
</organism>
<dbReference type="OrthoDB" id="2791683at2"/>
<gene>
    <name evidence="1" type="ORF">C1H87_00455</name>
</gene>
<accession>A0A2K9PK85</accession>
<dbReference type="RefSeq" id="WP_102753928.1">
    <property type="nucleotide sequence ID" value="NZ_CP025791.1"/>
</dbReference>
<reference evidence="1 2" key="1">
    <citation type="submission" date="2018-01" db="EMBL/GenBank/DDBJ databases">
        <title>Complete genome sequence of Flavivirga eckloniae ECD14 isolated from seaweed Ecklonia cava.</title>
        <authorList>
            <person name="Lee J.H."/>
            <person name="Baik K.S."/>
            <person name="Seong C.N."/>
        </authorList>
    </citation>
    <scope>NUCLEOTIDE SEQUENCE [LARGE SCALE GENOMIC DNA]</scope>
    <source>
        <strain evidence="1 2">ECD14</strain>
    </source>
</reference>
<sequence length="428" mass="49939">MEGFILNKISFEDDGKKICYDYSVAKSFSKYFNLNNPYYSKYQINVSDIPESIAVIPLLANLMPIAWFVGFDVHINEVDETFYNALINLKEEFTKYHPNKSLKGDLVAKSLIKNTISENKSALLFSGGLDSFESYTRNYDLNPYLISIHGADIEIGDTKRWEDFKRFNKEEHIVPNDMLQYIETNVRDFYTYKIELLVDIGWWGKIQHGMALLGVLAPLSYKLNFDNILIGSSNTNEVDFGWGSSPNIDEKMKWATCNVIHDGYHLRRTNKVENVVSYVNTNNTSIKLRVCYSELRNGANCNKCAKCQRTILGIILANDNPEKFGLEVPDNFYDRIFSNFNENTTMSKGLEYEWWCLQEKVKENKPFFVIEDEGKEKELLKKFVALDLKQIINKNEEKVNKLAIKKFIIRNKFSKLYEFYKRIRYNKI</sequence>
<name>A0A2K9PK85_9FLAO</name>
<proteinExistence type="predicted"/>
<dbReference type="Proteomes" id="UP000235826">
    <property type="component" value="Chromosome"/>
</dbReference>
<protein>
    <submittedName>
        <fullName evidence="1">Uncharacterized protein</fullName>
    </submittedName>
</protein>
<dbReference type="KEGG" id="fek:C1H87_00455"/>
<keyword evidence="2" id="KW-1185">Reference proteome</keyword>
<dbReference type="AlphaFoldDB" id="A0A2K9PK85"/>
<evidence type="ECO:0000313" key="1">
    <source>
        <dbReference type="EMBL" id="AUP77268.1"/>
    </source>
</evidence>
<evidence type="ECO:0000313" key="2">
    <source>
        <dbReference type="Proteomes" id="UP000235826"/>
    </source>
</evidence>